<gene>
    <name evidence="10" type="ORF">Ae201684_002982</name>
</gene>
<evidence type="ECO:0000313" key="11">
    <source>
        <dbReference type="Proteomes" id="UP000481153"/>
    </source>
</evidence>
<feature type="domain" description="C2H2-type" evidence="9">
    <location>
        <begin position="81"/>
        <end position="111"/>
    </location>
</feature>
<dbReference type="Gene3D" id="3.30.160.60">
    <property type="entry name" value="Classic Zinc Finger"/>
    <property type="match status" value="5"/>
</dbReference>
<evidence type="ECO:0000256" key="4">
    <source>
        <dbReference type="ARBA" id="ARBA00022771"/>
    </source>
</evidence>
<keyword evidence="6" id="KW-0539">Nucleus</keyword>
<feature type="domain" description="C2H2-type" evidence="9">
    <location>
        <begin position="249"/>
        <end position="277"/>
    </location>
</feature>
<proteinExistence type="predicted"/>
<organism evidence="10 11">
    <name type="scientific">Aphanomyces euteiches</name>
    <dbReference type="NCBI Taxonomy" id="100861"/>
    <lineage>
        <taxon>Eukaryota</taxon>
        <taxon>Sar</taxon>
        <taxon>Stramenopiles</taxon>
        <taxon>Oomycota</taxon>
        <taxon>Saprolegniomycetes</taxon>
        <taxon>Saprolegniales</taxon>
        <taxon>Verrucalvaceae</taxon>
        <taxon>Aphanomyces</taxon>
    </lineage>
</organism>
<dbReference type="PANTHER" id="PTHR24381">
    <property type="entry name" value="ZINC FINGER PROTEIN"/>
    <property type="match status" value="1"/>
</dbReference>
<evidence type="ECO:0000256" key="8">
    <source>
        <dbReference type="SAM" id="MobiDB-lite"/>
    </source>
</evidence>
<evidence type="ECO:0000256" key="7">
    <source>
        <dbReference type="PROSITE-ProRule" id="PRU00042"/>
    </source>
</evidence>
<evidence type="ECO:0000259" key="9">
    <source>
        <dbReference type="PROSITE" id="PS50157"/>
    </source>
</evidence>
<dbReference type="GO" id="GO:0000977">
    <property type="term" value="F:RNA polymerase II transcription regulatory region sequence-specific DNA binding"/>
    <property type="evidence" value="ECO:0007669"/>
    <property type="project" value="TreeGrafter"/>
</dbReference>
<dbReference type="Pfam" id="PF00096">
    <property type="entry name" value="zf-C2H2"/>
    <property type="match status" value="4"/>
</dbReference>
<dbReference type="EMBL" id="VJMJ01000033">
    <property type="protein sequence ID" value="KAF0741933.1"/>
    <property type="molecule type" value="Genomic_DNA"/>
</dbReference>
<dbReference type="GO" id="GO:0000981">
    <property type="term" value="F:DNA-binding transcription factor activity, RNA polymerase II-specific"/>
    <property type="evidence" value="ECO:0007669"/>
    <property type="project" value="TreeGrafter"/>
</dbReference>
<protein>
    <recommendedName>
        <fullName evidence="9">C2H2-type domain-containing protein</fullName>
    </recommendedName>
</protein>
<comment type="caution">
    <text evidence="10">The sequence shown here is derived from an EMBL/GenBank/DDBJ whole genome shotgun (WGS) entry which is preliminary data.</text>
</comment>
<dbReference type="Pfam" id="PF13912">
    <property type="entry name" value="zf-C2H2_6"/>
    <property type="match status" value="1"/>
</dbReference>
<name>A0A6G0XNC2_9STRA</name>
<dbReference type="InterPro" id="IPR013087">
    <property type="entry name" value="Znf_C2H2_type"/>
</dbReference>
<reference evidence="10 11" key="1">
    <citation type="submission" date="2019-07" db="EMBL/GenBank/DDBJ databases">
        <title>Genomics analysis of Aphanomyces spp. identifies a new class of oomycete effector associated with host adaptation.</title>
        <authorList>
            <person name="Gaulin E."/>
        </authorList>
    </citation>
    <scope>NUCLEOTIDE SEQUENCE [LARGE SCALE GENOMIC DNA]</scope>
    <source>
        <strain evidence="10 11">ATCC 201684</strain>
    </source>
</reference>
<feature type="domain" description="C2H2-type" evidence="9">
    <location>
        <begin position="172"/>
        <end position="195"/>
    </location>
</feature>
<dbReference type="VEuPathDB" id="FungiDB:AeMF1_013240"/>
<comment type="subcellular location">
    <subcellularLocation>
        <location evidence="1">Nucleus</location>
    </subcellularLocation>
</comment>
<evidence type="ECO:0000256" key="3">
    <source>
        <dbReference type="ARBA" id="ARBA00022737"/>
    </source>
</evidence>
<feature type="domain" description="C2H2-type" evidence="9">
    <location>
        <begin position="279"/>
        <end position="307"/>
    </location>
</feature>
<evidence type="ECO:0000313" key="10">
    <source>
        <dbReference type="EMBL" id="KAF0741933.1"/>
    </source>
</evidence>
<keyword evidence="11" id="KW-1185">Reference proteome</keyword>
<evidence type="ECO:0000256" key="6">
    <source>
        <dbReference type="ARBA" id="ARBA00023242"/>
    </source>
</evidence>
<feature type="domain" description="C2H2-type" evidence="9">
    <location>
        <begin position="54"/>
        <end position="81"/>
    </location>
</feature>
<sequence length="330" mass="38419">MVRPTDMDGGDAFDVYSSVEEKALALLDDSAMEDEPWLEDDMKYLDKPGLDKVFICHECGIVFSKPSHLAQHELSHKSKGFYCPHEGCEKLYTRKDHLTRHIKVEHDDTTPTFTCSLCQATFRYKHGLRRHDMEKHQVSADKPYQCSVCHQHFKKKTQLQQHSFCHTGVLPFPCPDCDQAFMKKFQLDKHRLRSHVVATVVTVDFNSDKPIPVDDFVPTRIECPECHEFFLTKKSLRGHVRGVHMAQSFECSDCSNSYSSQANLNKHRRIAHEEGSAKYKCDLCPQAFHYKHVLRKHMEKTHDRPQPARKRKRTQLDEEEIRKRLIGNNI</sequence>
<keyword evidence="2" id="KW-0479">Metal-binding</keyword>
<dbReference type="Proteomes" id="UP000481153">
    <property type="component" value="Unassembled WGS sequence"/>
</dbReference>
<evidence type="ECO:0000256" key="5">
    <source>
        <dbReference type="ARBA" id="ARBA00022833"/>
    </source>
</evidence>
<dbReference type="AlphaFoldDB" id="A0A6G0XNC2"/>
<evidence type="ECO:0000256" key="2">
    <source>
        <dbReference type="ARBA" id="ARBA00022723"/>
    </source>
</evidence>
<feature type="domain" description="C2H2-type" evidence="9">
    <location>
        <begin position="144"/>
        <end position="171"/>
    </location>
</feature>
<dbReference type="PANTHER" id="PTHR24381:SF393">
    <property type="entry name" value="CHROMATIN-LINKED ADAPTOR FOR MSL PROTEINS, ISOFORM B"/>
    <property type="match status" value="1"/>
</dbReference>
<feature type="region of interest" description="Disordered" evidence="8">
    <location>
        <begin position="298"/>
        <end position="330"/>
    </location>
</feature>
<feature type="domain" description="C2H2-type" evidence="9">
    <location>
        <begin position="221"/>
        <end position="249"/>
    </location>
</feature>
<evidence type="ECO:0000256" key="1">
    <source>
        <dbReference type="ARBA" id="ARBA00004123"/>
    </source>
</evidence>
<dbReference type="GO" id="GO:0005634">
    <property type="term" value="C:nucleus"/>
    <property type="evidence" value="ECO:0007669"/>
    <property type="project" value="UniProtKB-SubCell"/>
</dbReference>
<accession>A0A6G0XNC2</accession>
<keyword evidence="4 7" id="KW-0863">Zinc-finger</keyword>
<dbReference type="PROSITE" id="PS00028">
    <property type="entry name" value="ZINC_FINGER_C2H2_1"/>
    <property type="match status" value="8"/>
</dbReference>
<dbReference type="GO" id="GO:0008270">
    <property type="term" value="F:zinc ion binding"/>
    <property type="evidence" value="ECO:0007669"/>
    <property type="project" value="UniProtKB-KW"/>
</dbReference>
<dbReference type="InterPro" id="IPR036236">
    <property type="entry name" value="Znf_C2H2_sf"/>
</dbReference>
<keyword evidence="5" id="KW-0862">Zinc</keyword>
<keyword evidence="3" id="KW-0677">Repeat</keyword>
<dbReference type="SUPFAM" id="SSF57667">
    <property type="entry name" value="beta-beta-alpha zinc fingers"/>
    <property type="match status" value="3"/>
</dbReference>
<feature type="domain" description="C2H2-type" evidence="9">
    <location>
        <begin position="113"/>
        <end position="143"/>
    </location>
</feature>
<feature type="compositionally biased region" description="Basic and acidic residues" evidence="8">
    <location>
        <begin position="314"/>
        <end position="323"/>
    </location>
</feature>
<dbReference type="PROSITE" id="PS50157">
    <property type="entry name" value="ZINC_FINGER_C2H2_2"/>
    <property type="match status" value="8"/>
</dbReference>
<dbReference type="SMART" id="SM00355">
    <property type="entry name" value="ZnF_C2H2"/>
    <property type="match status" value="8"/>
</dbReference>